<keyword evidence="3" id="KW-1185">Reference proteome</keyword>
<accession>E2Q5K8</accession>
<dbReference type="STRING" id="1901.BB341_08030"/>
<dbReference type="OrthoDB" id="3855550at2"/>
<dbReference type="Proteomes" id="UP000002357">
    <property type="component" value="Chromosome"/>
</dbReference>
<feature type="region of interest" description="Disordered" evidence="1">
    <location>
        <begin position="1"/>
        <end position="53"/>
    </location>
</feature>
<evidence type="ECO:0000313" key="3">
    <source>
        <dbReference type="Proteomes" id="UP000002357"/>
    </source>
</evidence>
<reference evidence="2 3" key="1">
    <citation type="journal article" date="2010" name="Genome Biol. Evol.">
        <title>The sequence of a 1.8-mb bacterial linear plasmid reveals a rich evolutionary reservoir of secondary metabolic pathways.</title>
        <authorList>
            <person name="Medema M.H."/>
            <person name="Trefzer A."/>
            <person name="Kovalchuk A."/>
            <person name="van den Berg M."/>
            <person name="Mueller U."/>
            <person name="Heijne W."/>
            <person name="Wu L."/>
            <person name="Alam M.T."/>
            <person name="Ronning C.M."/>
            <person name="Nierman W.C."/>
            <person name="Bovenberg R.A.L."/>
            <person name="Breitling R."/>
            <person name="Takano E."/>
        </authorList>
    </citation>
    <scope>NUCLEOTIDE SEQUENCE [LARGE SCALE GENOMIC DNA]</scope>
    <source>
        <strain evidence="3">ATCC 27064 / DSM 738 / JCM 4710 / NBRC 13307 / NCIMB 12785 / NRRL 3585 / VKM Ac-602</strain>
    </source>
</reference>
<protein>
    <submittedName>
        <fullName evidence="2">Uncharacterized protein</fullName>
    </submittedName>
</protein>
<name>E2Q5K8_STRCL</name>
<gene>
    <name evidence="2" type="ORF">SCLAV_4147</name>
</gene>
<proteinExistence type="predicted"/>
<dbReference type="AlphaFoldDB" id="E2Q5K8"/>
<evidence type="ECO:0000256" key="1">
    <source>
        <dbReference type="SAM" id="MobiDB-lite"/>
    </source>
</evidence>
<dbReference type="KEGG" id="sclf:BB341_08030"/>
<dbReference type="EMBL" id="CM000913">
    <property type="protein sequence ID" value="EFG09222.1"/>
    <property type="molecule type" value="Genomic_DNA"/>
</dbReference>
<evidence type="ECO:0000313" key="2">
    <source>
        <dbReference type="EMBL" id="EFG09222.1"/>
    </source>
</evidence>
<feature type="region of interest" description="Disordered" evidence="1">
    <location>
        <begin position="119"/>
        <end position="153"/>
    </location>
</feature>
<organism evidence="2 3">
    <name type="scientific">Streptomyces clavuligerus</name>
    <dbReference type="NCBI Taxonomy" id="1901"/>
    <lineage>
        <taxon>Bacteria</taxon>
        <taxon>Bacillati</taxon>
        <taxon>Actinomycetota</taxon>
        <taxon>Actinomycetes</taxon>
        <taxon>Kitasatosporales</taxon>
        <taxon>Streptomycetaceae</taxon>
        <taxon>Streptomyces</taxon>
    </lineage>
</organism>
<dbReference type="eggNOG" id="ENOG503406I">
    <property type="taxonomic scope" value="Bacteria"/>
</dbReference>
<sequence>MRGTTRTGRAREPSRQGGGGGAAPGPDPGAVPVRRSLGETGGVRRENTPFVGGPLDRQALEVLVGPTGHPPKWYEIPVPHDDGTPPTVHAYRREPLGHTRRLHLPRGWKYVYVPEGRERRAPKWPWSKPSGHPRPTGDAGSGGPSGAGRADAP</sequence>